<feature type="region of interest" description="Disordered" evidence="1">
    <location>
        <begin position="120"/>
        <end position="208"/>
    </location>
</feature>
<feature type="region of interest" description="Disordered" evidence="1">
    <location>
        <begin position="250"/>
        <end position="312"/>
    </location>
</feature>
<proteinExistence type="predicted"/>
<reference evidence="2 3" key="1">
    <citation type="submission" date="2019-03" db="EMBL/GenBank/DDBJ databases">
        <title>First draft genome of Liparis tanakae, snailfish: a comprehensive survey of snailfish specific genes.</title>
        <authorList>
            <person name="Kim W."/>
            <person name="Song I."/>
            <person name="Jeong J.-H."/>
            <person name="Kim D."/>
            <person name="Kim S."/>
            <person name="Ryu S."/>
            <person name="Song J.Y."/>
            <person name="Lee S.K."/>
        </authorList>
    </citation>
    <scope>NUCLEOTIDE SEQUENCE [LARGE SCALE GENOMIC DNA]</scope>
    <source>
        <tissue evidence="2">Muscle</tissue>
    </source>
</reference>
<gene>
    <name evidence="2" type="ORF">EYF80_048904</name>
</gene>
<dbReference type="EMBL" id="SRLO01001147">
    <property type="protein sequence ID" value="TNN40936.1"/>
    <property type="molecule type" value="Genomic_DNA"/>
</dbReference>
<protein>
    <submittedName>
        <fullName evidence="2">Uncharacterized protein</fullName>
    </submittedName>
</protein>
<feature type="compositionally biased region" description="Low complexity" evidence="1">
    <location>
        <begin position="268"/>
        <end position="281"/>
    </location>
</feature>
<organism evidence="2 3">
    <name type="scientific">Liparis tanakae</name>
    <name type="common">Tanaka's snailfish</name>
    <dbReference type="NCBI Taxonomy" id="230148"/>
    <lineage>
        <taxon>Eukaryota</taxon>
        <taxon>Metazoa</taxon>
        <taxon>Chordata</taxon>
        <taxon>Craniata</taxon>
        <taxon>Vertebrata</taxon>
        <taxon>Euteleostomi</taxon>
        <taxon>Actinopterygii</taxon>
        <taxon>Neopterygii</taxon>
        <taxon>Teleostei</taxon>
        <taxon>Neoteleostei</taxon>
        <taxon>Acanthomorphata</taxon>
        <taxon>Eupercaria</taxon>
        <taxon>Perciformes</taxon>
        <taxon>Cottioidei</taxon>
        <taxon>Cottales</taxon>
        <taxon>Liparidae</taxon>
        <taxon>Liparis</taxon>
    </lineage>
</organism>
<comment type="caution">
    <text evidence="2">The sequence shown here is derived from an EMBL/GenBank/DDBJ whole genome shotgun (WGS) entry which is preliminary data.</text>
</comment>
<sequence length="312" mass="34045">MKCERASGEEQSEAGRRSSKRRRGRVFSDAVERVYEDSVSPFVTVVEQRVRENQPGPAGSLGVTIGFVPPGVTLKLRRSPGLAPNAKAGLGSLRSARVDTDSLVPTATRRSLPVLFDKPLLPVILPGGSGPEPRGRRGSDAERRRTPSITKRQHGRHRSRKEKLEEETGSEDDGEEKSAPHGRLASPRQKKRHGGALFEPSQRRNSKDSRVWPHLFHLSSSFRISPLEFQSRGFKVSGSAVEGVIKQAGDDSALPASEGSPGPLQNKASSSFRARLSSPSAQRRTARSPTRRVVNSFVPDASSRRAPMQLVL</sequence>
<feature type="compositionally biased region" description="Acidic residues" evidence="1">
    <location>
        <begin position="165"/>
        <end position="175"/>
    </location>
</feature>
<keyword evidence="3" id="KW-1185">Reference proteome</keyword>
<accession>A0A4Z2FIA8</accession>
<feature type="compositionally biased region" description="Basic and acidic residues" evidence="1">
    <location>
        <begin position="1"/>
        <end position="16"/>
    </location>
</feature>
<dbReference type="AlphaFoldDB" id="A0A4Z2FIA8"/>
<evidence type="ECO:0000313" key="2">
    <source>
        <dbReference type="EMBL" id="TNN40936.1"/>
    </source>
</evidence>
<evidence type="ECO:0000313" key="3">
    <source>
        <dbReference type="Proteomes" id="UP000314294"/>
    </source>
</evidence>
<dbReference type="Proteomes" id="UP000314294">
    <property type="component" value="Unassembled WGS sequence"/>
</dbReference>
<feature type="compositionally biased region" description="Basic and acidic residues" evidence="1">
    <location>
        <begin position="133"/>
        <end position="145"/>
    </location>
</feature>
<feature type="region of interest" description="Disordered" evidence="1">
    <location>
        <begin position="1"/>
        <end position="24"/>
    </location>
</feature>
<name>A0A4Z2FIA8_9TELE</name>
<feature type="compositionally biased region" description="Basic residues" evidence="1">
    <location>
        <begin position="151"/>
        <end position="161"/>
    </location>
</feature>
<evidence type="ECO:0000256" key="1">
    <source>
        <dbReference type="SAM" id="MobiDB-lite"/>
    </source>
</evidence>